<sequence length="43" mass="4944">MYNKLKQAELALRESDEMIASAFVIGYYVILTFGLHNFIQAAY</sequence>
<protein>
    <submittedName>
        <fullName evidence="2">Uncharacterized protein</fullName>
    </submittedName>
</protein>
<name>A0A239J132_EKHLU</name>
<keyword evidence="1" id="KW-1133">Transmembrane helix</keyword>
<dbReference type="Proteomes" id="UP000198393">
    <property type="component" value="Unassembled WGS sequence"/>
</dbReference>
<keyword evidence="1" id="KW-0472">Membrane</keyword>
<organism evidence="2 3">
    <name type="scientific">Ekhidna lutea</name>
    <dbReference type="NCBI Taxonomy" id="447679"/>
    <lineage>
        <taxon>Bacteria</taxon>
        <taxon>Pseudomonadati</taxon>
        <taxon>Bacteroidota</taxon>
        <taxon>Cytophagia</taxon>
        <taxon>Cytophagales</taxon>
        <taxon>Reichenbachiellaceae</taxon>
        <taxon>Ekhidna</taxon>
    </lineage>
</organism>
<evidence type="ECO:0000256" key="1">
    <source>
        <dbReference type="SAM" id="Phobius"/>
    </source>
</evidence>
<dbReference type="AlphaFoldDB" id="A0A239J132"/>
<proteinExistence type="predicted"/>
<accession>A0A239J132</accession>
<reference evidence="2 3" key="1">
    <citation type="submission" date="2017-06" db="EMBL/GenBank/DDBJ databases">
        <authorList>
            <person name="Kim H.J."/>
            <person name="Triplett B.A."/>
        </authorList>
    </citation>
    <scope>NUCLEOTIDE SEQUENCE [LARGE SCALE GENOMIC DNA]</scope>
    <source>
        <strain evidence="2 3">DSM 19307</strain>
    </source>
</reference>
<keyword evidence="3" id="KW-1185">Reference proteome</keyword>
<dbReference type="EMBL" id="FZPD01000003">
    <property type="protein sequence ID" value="SNS98354.1"/>
    <property type="molecule type" value="Genomic_DNA"/>
</dbReference>
<gene>
    <name evidence="2" type="ORF">SAMN05421640_1884</name>
</gene>
<keyword evidence="1" id="KW-0812">Transmembrane</keyword>
<evidence type="ECO:0000313" key="2">
    <source>
        <dbReference type="EMBL" id="SNS98354.1"/>
    </source>
</evidence>
<evidence type="ECO:0000313" key="3">
    <source>
        <dbReference type="Proteomes" id="UP000198393"/>
    </source>
</evidence>
<feature type="transmembrane region" description="Helical" evidence="1">
    <location>
        <begin position="20"/>
        <end position="39"/>
    </location>
</feature>
<dbReference type="RefSeq" id="WP_262485925.1">
    <property type="nucleotide sequence ID" value="NZ_FZPD01000003.1"/>
</dbReference>